<evidence type="ECO:0000256" key="1">
    <source>
        <dbReference type="SAM" id="MobiDB-lite"/>
    </source>
</evidence>
<gene>
    <name evidence="2" type="ORF">Taro_001354</name>
</gene>
<accession>A0A843TAU6</accession>
<feature type="region of interest" description="Disordered" evidence="1">
    <location>
        <begin position="169"/>
        <end position="193"/>
    </location>
</feature>
<evidence type="ECO:0000313" key="3">
    <source>
        <dbReference type="Proteomes" id="UP000652761"/>
    </source>
</evidence>
<reference evidence="2" key="1">
    <citation type="submission" date="2017-07" db="EMBL/GenBank/DDBJ databases">
        <title>Taro Niue Genome Assembly and Annotation.</title>
        <authorList>
            <person name="Atibalentja N."/>
            <person name="Keating K."/>
            <person name="Fields C.J."/>
        </authorList>
    </citation>
    <scope>NUCLEOTIDE SEQUENCE</scope>
    <source>
        <strain evidence="2">Niue_2</strain>
        <tissue evidence="2">Leaf</tissue>
    </source>
</reference>
<feature type="compositionally biased region" description="Low complexity" evidence="1">
    <location>
        <begin position="176"/>
        <end position="193"/>
    </location>
</feature>
<dbReference type="Proteomes" id="UP000652761">
    <property type="component" value="Unassembled WGS sequence"/>
</dbReference>
<sequence>MASINFRMKSFRSVSTCPGGSVDTLSKICKKSCVDLLLSVSTCCPKSANWLFWERDLVSTCSESVSTCYPNSSNWLFCERDLVSTCSESVSTWFNVSNLALRKENNSGGIEDPPEEVDDWNVEEKCGGSKADPLEGELVPLELEAGPHDVEADPPDLGFLELEAGPLVLGADPLEPEAGPPELEGPQPQLALF</sequence>
<comment type="caution">
    <text evidence="2">The sequence shown here is derived from an EMBL/GenBank/DDBJ whole genome shotgun (WGS) entry which is preliminary data.</text>
</comment>
<dbReference type="EMBL" id="NMUH01000028">
    <property type="protein sequence ID" value="MQL69088.1"/>
    <property type="molecule type" value="Genomic_DNA"/>
</dbReference>
<organism evidence="2 3">
    <name type="scientific">Colocasia esculenta</name>
    <name type="common">Wild taro</name>
    <name type="synonym">Arum esculentum</name>
    <dbReference type="NCBI Taxonomy" id="4460"/>
    <lineage>
        <taxon>Eukaryota</taxon>
        <taxon>Viridiplantae</taxon>
        <taxon>Streptophyta</taxon>
        <taxon>Embryophyta</taxon>
        <taxon>Tracheophyta</taxon>
        <taxon>Spermatophyta</taxon>
        <taxon>Magnoliopsida</taxon>
        <taxon>Liliopsida</taxon>
        <taxon>Araceae</taxon>
        <taxon>Aroideae</taxon>
        <taxon>Colocasieae</taxon>
        <taxon>Colocasia</taxon>
    </lineage>
</organism>
<keyword evidence="3" id="KW-1185">Reference proteome</keyword>
<evidence type="ECO:0000313" key="2">
    <source>
        <dbReference type="EMBL" id="MQL69088.1"/>
    </source>
</evidence>
<dbReference type="AlphaFoldDB" id="A0A843TAU6"/>
<name>A0A843TAU6_COLES</name>
<proteinExistence type="predicted"/>
<protein>
    <submittedName>
        <fullName evidence="2">Uncharacterized protein</fullName>
    </submittedName>
</protein>